<dbReference type="Pfam" id="PF13560">
    <property type="entry name" value="HTH_31"/>
    <property type="match status" value="1"/>
</dbReference>
<evidence type="ECO:0000313" key="2">
    <source>
        <dbReference type="EMBL" id="NYF37962.1"/>
    </source>
</evidence>
<name>A0A852UM14_9ACTN</name>
<dbReference type="GO" id="GO:0003677">
    <property type="term" value="F:DNA binding"/>
    <property type="evidence" value="ECO:0007669"/>
    <property type="project" value="InterPro"/>
</dbReference>
<feature type="domain" description="HTH cro/C1-type" evidence="1">
    <location>
        <begin position="35"/>
        <end position="90"/>
    </location>
</feature>
<keyword evidence="3" id="KW-1185">Reference proteome</keyword>
<dbReference type="PROSITE" id="PS50943">
    <property type="entry name" value="HTH_CROC1"/>
    <property type="match status" value="1"/>
</dbReference>
<protein>
    <submittedName>
        <fullName evidence="2">Transcriptional regulator with XRE-family HTH domain</fullName>
    </submittedName>
</protein>
<proteinExistence type="predicted"/>
<gene>
    <name evidence="2" type="ORF">HDA43_000121</name>
</gene>
<comment type="caution">
    <text evidence="2">The sequence shown here is derived from an EMBL/GenBank/DDBJ whole genome shotgun (WGS) entry which is preliminary data.</text>
</comment>
<evidence type="ECO:0000313" key="3">
    <source>
        <dbReference type="Proteomes" id="UP000576393"/>
    </source>
</evidence>
<organism evidence="2 3">
    <name type="scientific">Streptosporangium sandarakinum</name>
    <dbReference type="NCBI Taxonomy" id="1260955"/>
    <lineage>
        <taxon>Bacteria</taxon>
        <taxon>Bacillati</taxon>
        <taxon>Actinomycetota</taxon>
        <taxon>Actinomycetes</taxon>
        <taxon>Streptosporangiales</taxon>
        <taxon>Streptosporangiaceae</taxon>
        <taxon>Streptosporangium</taxon>
    </lineage>
</organism>
<dbReference type="SUPFAM" id="SSF47413">
    <property type="entry name" value="lambda repressor-like DNA-binding domains"/>
    <property type="match status" value="1"/>
</dbReference>
<dbReference type="Proteomes" id="UP000576393">
    <property type="component" value="Unassembled WGS sequence"/>
</dbReference>
<dbReference type="CDD" id="cd00093">
    <property type="entry name" value="HTH_XRE"/>
    <property type="match status" value="1"/>
</dbReference>
<reference evidence="2 3" key="1">
    <citation type="submission" date="2020-07" db="EMBL/GenBank/DDBJ databases">
        <title>Sequencing the genomes of 1000 actinobacteria strains.</title>
        <authorList>
            <person name="Klenk H.-P."/>
        </authorList>
    </citation>
    <scope>NUCLEOTIDE SEQUENCE [LARGE SCALE GENOMIC DNA]</scope>
    <source>
        <strain evidence="2 3">DSM 45763</strain>
    </source>
</reference>
<dbReference type="InterPro" id="IPR010982">
    <property type="entry name" value="Lambda_DNA-bd_dom_sf"/>
</dbReference>
<dbReference type="RefSeq" id="WP_179817791.1">
    <property type="nucleotide sequence ID" value="NZ_JACCCO010000001.1"/>
</dbReference>
<sequence>MEDAQSDQVALQRALVTRTLAGSEHVATQMLAEELRRIVLARGMSIPELVQATGLPPSILQRVLRGQSWLPSRRVISTLLKACHAHPAQVHRLMATWEMAVALRKSEKERPAAPVATERAPRWTTVGTSDRQEVFRDVPSQDDLEPDPLKASTKEEFLQCMRDFQVWAYDPSYGEIVRRSGRRVAVSTLSEALNPNKPARLPSMKVVTAFIIGCGGNEKCLARWSTAWRRIRMGQAKRTTD</sequence>
<dbReference type="EMBL" id="JACCCO010000001">
    <property type="protein sequence ID" value="NYF37962.1"/>
    <property type="molecule type" value="Genomic_DNA"/>
</dbReference>
<dbReference type="InterPro" id="IPR001387">
    <property type="entry name" value="Cro/C1-type_HTH"/>
</dbReference>
<dbReference type="AlphaFoldDB" id="A0A852UM14"/>
<accession>A0A852UM14</accession>
<evidence type="ECO:0000259" key="1">
    <source>
        <dbReference type="PROSITE" id="PS50943"/>
    </source>
</evidence>